<dbReference type="EMBL" id="KQ090415">
    <property type="protein sequence ID" value="KMS96023.1"/>
    <property type="molecule type" value="Genomic_DNA"/>
</dbReference>
<proteinExistence type="predicted"/>
<reference evidence="1 2" key="1">
    <citation type="journal article" date="2014" name="Nature">
        <title>The genome of the recently domesticated crop plant sugar beet (Beta vulgaris).</title>
        <authorList>
            <person name="Dohm J.C."/>
            <person name="Minoche A.E."/>
            <person name="Holtgrawe D."/>
            <person name="Capella-Gutierrez S."/>
            <person name="Zakrzewski F."/>
            <person name="Tafer H."/>
            <person name="Rupp O."/>
            <person name="Sorensen T.R."/>
            <person name="Stracke R."/>
            <person name="Reinhardt R."/>
            <person name="Goesmann A."/>
            <person name="Kraft T."/>
            <person name="Schulz B."/>
            <person name="Stadler P.F."/>
            <person name="Schmidt T."/>
            <person name="Gabaldon T."/>
            <person name="Lehrach H."/>
            <person name="Weisshaar B."/>
            <person name="Himmelbauer H."/>
        </authorList>
    </citation>
    <scope>NUCLEOTIDE SEQUENCE [LARGE SCALE GENOMIC DNA]</scope>
    <source>
        <tissue evidence="1">Taproot</tissue>
    </source>
</reference>
<gene>
    <name evidence="1" type="ORF">BVRB_002820</name>
</gene>
<dbReference type="Proteomes" id="UP000035740">
    <property type="component" value="Unassembled WGS sequence"/>
</dbReference>
<accession>A0A0J8B7V9</accession>
<evidence type="ECO:0000313" key="1">
    <source>
        <dbReference type="EMBL" id="KMS96023.1"/>
    </source>
</evidence>
<keyword evidence="2" id="KW-1185">Reference proteome</keyword>
<sequence length="68" mass="7728">MAPEILLLDGAKNSITVPDSLVYTAMFPIWRMVEKLDKTLISFSLSSLLSRVLHDLKVKWVVKVIDIE</sequence>
<dbReference type="Gramene" id="KMS96023">
    <property type="protein sequence ID" value="KMS96023"/>
    <property type="gene ID" value="BVRB_002820"/>
</dbReference>
<protein>
    <submittedName>
        <fullName evidence="1">Uncharacterized protein</fullName>
    </submittedName>
</protein>
<evidence type="ECO:0000313" key="2">
    <source>
        <dbReference type="Proteomes" id="UP000035740"/>
    </source>
</evidence>
<dbReference type="AlphaFoldDB" id="A0A0J8B7V9"/>
<name>A0A0J8B7V9_BETVV</name>
<organism evidence="1 2">
    <name type="scientific">Beta vulgaris subsp. vulgaris</name>
    <name type="common">Beet</name>
    <dbReference type="NCBI Taxonomy" id="3555"/>
    <lineage>
        <taxon>Eukaryota</taxon>
        <taxon>Viridiplantae</taxon>
        <taxon>Streptophyta</taxon>
        <taxon>Embryophyta</taxon>
        <taxon>Tracheophyta</taxon>
        <taxon>Spermatophyta</taxon>
        <taxon>Magnoliopsida</taxon>
        <taxon>eudicotyledons</taxon>
        <taxon>Gunneridae</taxon>
        <taxon>Pentapetalae</taxon>
        <taxon>Caryophyllales</taxon>
        <taxon>Chenopodiaceae</taxon>
        <taxon>Betoideae</taxon>
        <taxon>Beta</taxon>
    </lineage>
</organism>